<protein>
    <submittedName>
        <fullName evidence="2">Uncharacterized protein</fullName>
    </submittedName>
</protein>
<evidence type="ECO:0000256" key="1">
    <source>
        <dbReference type="SAM" id="MobiDB-lite"/>
    </source>
</evidence>
<sequence>MQGDGVAQAPTEVPTSSQVEESRSHPKSHRGLAPRVLIGAPVSIESDGAGGWWCSLIVTEYAITGPDRRLLSANGGYYMHLADLHYTRYADAIASACARVLPVPHCPEGKKATMRPGSVQSGWCGNMSLHLQHFRVVLPVVSRHKRHGTAIRRQRLPSPDGLIE</sequence>
<dbReference type="EMBL" id="JAWRVI010000045">
    <property type="protein sequence ID" value="KAK4085973.1"/>
    <property type="molecule type" value="Genomic_DNA"/>
</dbReference>
<reference evidence="2 3" key="1">
    <citation type="journal article" date="2024" name="Microbiol. Resour. Announc.">
        <title>Genome annotations for the ascomycete fungi Trichoderma harzianum, Trichoderma aggressivum, and Purpureocillium lilacinum.</title>
        <authorList>
            <person name="Beijen E.P.W."/>
            <person name="Ohm R.A."/>
        </authorList>
    </citation>
    <scope>NUCLEOTIDE SEQUENCE [LARGE SCALE GENOMIC DNA]</scope>
    <source>
        <strain evidence="2 3">CBS 150709</strain>
    </source>
</reference>
<dbReference type="Proteomes" id="UP001287286">
    <property type="component" value="Unassembled WGS sequence"/>
</dbReference>
<evidence type="ECO:0000313" key="2">
    <source>
        <dbReference type="EMBL" id="KAK4085973.1"/>
    </source>
</evidence>
<organism evidence="2 3">
    <name type="scientific">Purpureocillium lilacinum</name>
    <name type="common">Paecilomyces lilacinus</name>
    <dbReference type="NCBI Taxonomy" id="33203"/>
    <lineage>
        <taxon>Eukaryota</taxon>
        <taxon>Fungi</taxon>
        <taxon>Dikarya</taxon>
        <taxon>Ascomycota</taxon>
        <taxon>Pezizomycotina</taxon>
        <taxon>Sordariomycetes</taxon>
        <taxon>Hypocreomycetidae</taxon>
        <taxon>Hypocreales</taxon>
        <taxon>Ophiocordycipitaceae</taxon>
        <taxon>Purpureocillium</taxon>
    </lineage>
</organism>
<proteinExistence type="predicted"/>
<comment type="caution">
    <text evidence="2">The sequence shown here is derived from an EMBL/GenBank/DDBJ whole genome shotgun (WGS) entry which is preliminary data.</text>
</comment>
<feature type="region of interest" description="Disordered" evidence="1">
    <location>
        <begin position="1"/>
        <end position="31"/>
    </location>
</feature>
<evidence type="ECO:0000313" key="3">
    <source>
        <dbReference type="Proteomes" id="UP001287286"/>
    </source>
</evidence>
<name>A0ABR0BQI6_PURLI</name>
<accession>A0ABR0BQI6</accession>
<keyword evidence="3" id="KW-1185">Reference proteome</keyword>
<gene>
    <name evidence="2" type="ORF">Purlil1_9714</name>
</gene>